<keyword evidence="2" id="KW-0175">Coiled coil</keyword>
<dbReference type="InterPro" id="IPR018253">
    <property type="entry name" value="DnaJ_domain_CS"/>
</dbReference>
<feature type="compositionally biased region" description="Low complexity" evidence="3">
    <location>
        <begin position="449"/>
        <end position="477"/>
    </location>
</feature>
<dbReference type="Pfam" id="PF01556">
    <property type="entry name" value="DnaJ_C"/>
    <property type="match status" value="1"/>
</dbReference>
<feature type="compositionally biased region" description="Low complexity" evidence="3">
    <location>
        <begin position="606"/>
        <end position="618"/>
    </location>
</feature>
<feature type="coiled-coil region" evidence="2">
    <location>
        <begin position="1105"/>
        <end position="1228"/>
    </location>
</feature>
<name>A0AAV2ZEB6_9STRA</name>
<feature type="coiled-coil region" evidence="2">
    <location>
        <begin position="1312"/>
        <end position="1398"/>
    </location>
</feature>
<dbReference type="GO" id="GO:0005829">
    <property type="term" value="C:cytosol"/>
    <property type="evidence" value="ECO:0007669"/>
    <property type="project" value="TreeGrafter"/>
</dbReference>
<dbReference type="GO" id="GO:0051087">
    <property type="term" value="F:protein-folding chaperone binding"/>
    <property type="evidence" value="ECO:0007669"/>
    <property type="project" value="TreeGrafter"/>
</dbReference>
<feature type="compositionally biased region" description="Acidic residues" evidence="3">
    <location>
        <begin position="543"/>
        <end position="554"/>
    </location>
</feature>
<feature type="compositionally biased region" description="Basic and acidic residues" evidence="3">
    <location>
        <begin position="506"/>
        <end position="515"/>
    </location>
</feature>
<keyword evidence="1" id="KW-0143">Chaperone</keyword>
<sequence>MGKDYYAILDVKRNATDDELKKAYRKLALKWHPDKNPNDKDAAQKKFQEVSEAYEVLSDKQKREVYDKYGEEGLKAGGVPGGPEMDGSGFPGGNVHFSGFSSFPGGASFHSTDPSKIFEQFFGTSNINEAEHLDPMSIFGHMGMGGFGMGGGRHGMEDMFGSPGPRRPEKLKRQLECTLEQLYSGCTKKLKITRKVFDPSANALREEQKILEISVKPGWKDGTKITFEGQGDVLPNRPAQDIVFVIKEKPHDKFKRDGDNLTYKAKIGLKDALVGGGVLTIKSLDGRDINMRLDSVIAPGTRKVFAGEGMPLQKNPTQRGDLFVQFDVQFPTTLSENQKALIRQALALTMSWGGWGARLNVTSIVSQGLEQVSKLKEDVEKQFDQAVTGSAAARASSSSASLSLDGAASAGLSGAAPSLFGDGASLNGSAAAGAATATSWEPKPPPPLSSSLTPPLTGWKTGPSSSTSSIGSGSGAPLPTPSPPPSGNGSTAATDDDFFASFLPHEAGKPKDKQVSKGAQPTAESATAAVTPITERHAKLEDETTELDADTDAESSERQEDADNHVEDSAAEDHEGIDGEEQVEPSEDHLPCALDASVVDEDKPTEATVADAESAAVACDVPGDHLPRGQRVESPSDDSVPASVVADSTSVDSEQQARSSDGADVDTAIATAVTRSGGAESGTDKSAEDIEQDTQSVEAVDAPGDSSTQNASAEASQNDDITHFEQPDVPKQTVTEAVAVEEEASSVDTIPSDSPPERDARVEQEKKSRDVETKPNTTEENDAAIAIATEMTRKLMDKEDEINGLREKLGQREVQLMNATSTIAELHEELDKTCHREVTAVERSRFLTEQLESMRHEVTRLGRMATGQRDSELQALQSALADKDEKMKALLEEGHALSVKQAQYEQRLRQLRREKNDEEEQKLKAQSQLDIMSVQVQDLTAKVKSSEEDNKKYVQEIRQLQQQLDAKTKQLSKDGQELETALKQVDSLREEVQELADWKQTTMQEMEAMKDTSQSNEALSAQKQEMEQTIHFLQQTVTDVEADAARREEMARMEVNDLKRKWQEALNRIDLMGQSVSDATNPLLRQIHALQEENRARNETWKATELTLQSRIQDAVEQRRTLEQEKNNVETQLQKLQLKIEDLECDVDRKNAELAREKDKYELSTQKERELRSQLDALTIEMEDAKLKLQEELDSKQSLMKAHERRELAQATNSAHAAELQEAKVREEKLRYDLEWHQKELVRLKTQQSASTPPSSRGSSNGRMNIPLARRSFEEPASPSSSASQASILQMTLDTPSSSDDLSLSTTSVLGLSQLQQRLRLREGENRMLKQQLAHLESKQKQTTDEIVKLSTRNALLESHSTEFQQTQEELTKLRQHYQILLELFGEKEEQVEELQTEVGELRAFYRKQLDTLAKTQT</sequence>
<dbReference type="PRINTS" id="PR00625">
    <property type="entry name" value="JDOMAIN"/>
</dbReference>
<dbReference type="FunFam" id="2.60.260.20:FF:000002">
    <property type="entry name" value="Dnaj homolog subfamily b member"/>
    <property type="match status" value="1"/>
</dbReference>
<dbReference type="SUPFAM" id="SSF46565">
    <property type="entry name" value="Chaperone J-domain"/>
    <property type="match status" value="1"/>
</dbReference>
<dbReference type="Proteomes" id="UP001146120">
    <property type="component" value="Unassembled WGS sequence"/>
</dbReference>
<accession>A0AAV2ZEB6</accession>
<feature type="region of interest" description="Disordered" evidence="3">
    <location>
        <begin position="1243"/>
        <end position="1264"/>
    </location>
</feature>
<dbReference type="PROSITE" id="PS00636">
    <property type="entry name" value="DNAJ_1"/>
    <property type="match status" value="1"/>
</dbReference>
<comment type="caution">
    <text evidence="5">The sequence shown here is derived from an EMBL/GenBank/DDBJ whole genome shotgun (WGS) entry which is preliminary data.</text>
</comment>
<dbReference type="GO" id="GO:0051082">
    <property type="term" value="F:unfolded protein binding"/>
    <property type="evidence" value="ECO:0007669"/>
    <property type="project" value="InterPro"/>
</dbReference>
<dbReference type="FunFam" id="2.60.260.20:FF:000006">
    <property type="entry name" value="DnaJ subfamily B member 13"/>
    <property type="match status" value="1"/>
</dbReference>
<dbReference type="PANTHER" id="PTHR24078">
    <property type="entry name" value="DNAJ HOMOLOG SUBFAMILY C MEMBER"/>
    <property type="match status" value="1"/>
</dbReference>
<keyword evidence="6" id="KW-1185">Reference proteome</keyword>
<dbReference type="InterPro" id="IPR036869">
    <property type="entry name" value="J_dom_sf"/>
</dbReference>
<dbReference type="Gene3D" id="2.60.260.20">
    <property type="entry name" value="Urease metallochaperone UreE, N-terminal domain"/>
    <property type="match status" value="2"/>
</dbReference>
<dbReference type="EMBL" id="DAKRPA010000001">
    <property type="protein sequence ID" value="DBA05258.1"/>
    <property type="molecule type" value="Genomic_DNA"/>
</dbReference>
<dbReference type="SMART" id="SM00271">
    <property type="entry name" value="DnaJ"/>
    <property type="match status" value="1"/>
</dbReference>
<reference evidence="5" key="2">
    <citation type="journal article" date="2023" name="Microbiol Resour">
        <title>Decontamination and Annotation of the Draft Genome Sequence of the Oomycete Lagenidium giganteum ARSEF 373.</title>
        <authorList>
            <person name="Morgan W.R."/>
            <person name="Tartar A."/>
        </authorList>
    </citation>
    <scope>NUCLEOTIDE SEQUENCE</scope>
    <source>
        <strain evidence="5">ARSEF 373</strain>
    </source>
</reference>
<feature type="compositionally biased region" description="Basic and acidic residues" evidence="3">
    <location>
        <begin position="755"/>
        <end position="773"/>
    </location>
</feature>
<protein>
    <recommendedName>
        <fullName evidence="4">J domain-containing protein</fullName>
    </recommendedName>
</protein>
<feature type="coiled-coil region" evidence="2">
    <location>
        <begin position="873"/>
        <end position="1043"/>
    </location>
</feature>
<dbReference type="PANTHER" id="PTHR24078:SF553">
    <property type="entry name" value="DNAJ HOMOLOG SUBFAMILY B MEMBER 5"/>
    <property type="match status" value="1"/>
</dbReference>
<evidence type="ECO:0000259" key="4">
    <source>
        <dbReference type="PROSITE" id="PS50076"/>
    </source>
</evidence>
<feature type="compositionally biased region" description="Basic and acidic residues" evidence="3">
    <location>
        <begin position="555"/>
        <end position="577"/>
    </location>
</feature>
<feature type="domain" description="J" evidence="4">
    <location>
        <begin position="4"/>
        <end position="70"/>
    </location>
</feature>
<dbReference type="FunFam" id="1.10.287.110:FF:000072">
    <property type="entry name" value="DnaJ family protein"/>
    <property type="match status" value="1"/>
</dbReference>
<feature type="compositionally biased region" description="Low complexity" evidence="3">
    <location>
        <begin position="1249"/>
        <end position="1263"/>
    </location>
</feature>
<dbReference type="Gene3D" id="1.10.287.110">
    <property type="entry name" value="DnaJ domain"/>
    <property type="match status" value="1"/>
</dbReference>
<evidence type="ECO:0000256" key="3">
    <source>
        <dbReference type="SAM" id="MobiDB-lite"/>
    </source>
</evidence>
<dbReference type="CDD" id="cd06257">
    <property type="entry name" value="DnaJ"/>
    <property type="match status" value="1"/>
</dbReference>
<feature type="compositionally biased region" description="Low complexity" evidence="3">
    <location>
        <begin position="665"/>
        <end position="674"/>
    </location>
</feature>
<evidence type="ECO:0000256" key="2">
    <source>
        <dbReference type="SAM" id="Coils"/>
    </source>
</evidence>
<organism evidence="5 6">
    <name type="scientific">Lagenidium giganteum</name>
    <dbReference type="NCBI Taxonomy" id="4803"/>
    <lineage>
        <taxon>Eukaryota</taxon>
        <taxon>Sar</taxon>
        <taxon>Stramenopiles</taxon>
        <taxon>Oomycota</taxon>
        <taxon>Peronosporomycetes</taxon>
        <taxon>Pythiales</taxon>
        <taxon>Pythiaceae</taxon>
    </lineage>
</organism>
<evidence type="ECO:0000313" key="6">
    <source>
        <dbReference type="Proteomes" id="UP001146120"/>
    </source>
</evidence>
<dbReference type="InterPro" id="IPR008971">
    <property type="entry name" value="HSP40/DnaJ_pept-bd"/>
</dbReference>
<feature type="compositionally biased region" description="Basic and acidic residues" evidence="3">
    <location>
        <begin position="622"/>
        <end position="631"/>
    </location>
</feature>
<dbReference type="InterPro" id="IPR051339">
    <property type="entry name" value="DnaJ_subfamily_B"/>
</dbReference>
<dbReference type="Pfam" id="PF00226">
    <property type="entry name" value="DnaJ"/>
    <property type="match status" value="1"/>
</dbReference>
<dbReference type="Pfam" id="PF12325">
    <property type="entry name" value="TMF_TATA_bd"/>
    <property type="match status" value="1"/>
</dbReference>
<feature type="compositionally biased region" description="Low complexity" evidence="3">
    <location>
        <begin position="637"/>
        <end position="653"/>
    </location>
</feature>
<dbReference type="SUPFAM" id="SSF49493">
    <property type="entry name" value="HSP40/DnaJ peptide-binding domain"/>
    <property type="match status" value="2"/>
</dbReference>
<dbReference type="PROSITE" id="PS50076">
    <property type="entry name" value="DNAJ_2"/>
    <property type="match status" value="1"/>
</dbReference>
<evidence type="ECO:0000313" key="5">
    <source>
        <dbReference type="EMBL" id="DBA05258.1"/>
    </source>
</evidence>
<dbReference type="CDD" id="cd10747">
    <property type="entry name" value="DnaJ_C"/>
    <property type="match status" value="1"/>
</dbReference>
<feature type="region of interest" description="Disordered" evidence="3">
    <location>
        <begin position="435"/>
        <end position="783"/>
    </location>
</feature>
<reference evidence="5" key="1">
    <citation type="submission" date="2022-11" db="EMBL/GenBank/DDBJ databases">
        <authorList>
            <person name="Morgan W.R."/>
            <person name="Tartar A."/>
        </authorList>
    </citation>
    <scope>NUCLEOTIDE SEQUENCE</scope>
    <source>
        <strain evidence="5">ARSEF 373</strain>
    </source>
</reference>
<dbReference type="InterPro" id="IPR022091">
    <property type="entry name" value="TMF_TATA-bd"/>
</dbReference>
<feature type="compositionally biased region" description="Polar residues" evidence="3">
    <location>
        <begin position="705"/>
        <end position="719"/>
    </location>
</feature>
<evidence type="ECO:0000256" key="1">
    <source>
        <dbReference type="ARBA" id="ARBA00023186"/>
    </source>
</evidence>
<dbReference type="InterPro" id="IPR002939">
    <property type="entry name" value="DnaJ_C"/>
</dbReference>
<gene>
    <name evidence="5" type="ORF">N0F65_007420</name>
</gene>
<proteinExistence type="predicted"/>
<dbReference type="GO" id="GO:0006457">
    <property type="term" value="P:protein folding"/>
    <property type="evidence" value="ECO:0007669"/>
    <property type="project" value="InterPro"/>
</dbReference>
<dbReference type="InterPro" id="IPR001623">
    <property type="entry name" value="DnaJ_domain"/>
</dbReference>